<evidence type="ECO:0000256" key="1">
    <source>
        <dbReference type="SAM" id="MobiDB-lite"/>
    </source>
</evidence>
<dbReference type="RefSeq" id="XP_033172807.1">
    <property type="nucleotide sequence ID" value="XM_033316916.1"/>
</dbReference>
<feature type="region of interest" description="Disordered" evidence="1">
    <location>
        <begin position="1"/>
        <end position="91"/>
    </location>
</feature>
<feature type="compositionally biased region" description="Basic and acidic residues" evidence="1">
    <location>
        <begin position="20"/>
        <end position="32"/>
    </location>
</feature>
<feature type="region of interest" description="Disordered" evidence="1">
    <location>
        <begin position="120"/>
        <end position="161"/>
    </location>
</feature>
<proteinExistence type="predicted"/>
<feature type="compositionally biased region" description="Polar residues" evidence="1">
    <location>
        <begin position="1"/>
        <end position="12"/>
    </location>
</feature>
<gene>
    <name evidence="3" type="primary">LOC117150055</name>
</gene>
<feature type="compositionally biased region" description="Polar residues" evidence="1">
    <location>
        <begin position="70"/>
        <end position="88"/>
    </location>
</feature>
<name>A0A6P8L4D6_DROMA</name>
<evidence type="ECO:0000313" key="3">
    <source>
        <dbReference type="RefSeq" id="XP_033172807.1"/>
    </source>
</evidence>
<sequence length="390" mass="42264">MGPSGSDQNTGRATKPDVGGLDKDISIRDQGDGKNATNEAKPIEVPKPGAGSAQAATAGLSQGMGLTVAQEMTDNPKQGDTSSTQQLPKSMKVHEPIKSTGQGAVLGPGAVKDGVAKSRAEVTLPGDQSKDVRGVGLSGQRKRSSTTEDTREAKLGNKIFKNKGDKSLTSDSASSGRISHGSSVLIKIGISNKMGKRISSRCRDGGQFDDFVRHTVQSLSAGDIDGCALERELRKILDMFIDECGFCFCKCNVPKSRFYAICHKLYHNGLHTLDFRELAYMHRRIYAAAENILPGCLFNMIVKEMTSFSCTSTENRQYHSSPLNTQSLQKCCSCKTTFCSNTNEEKLLHKVIRLESDIESAKTCLKNLKSIPSHLSIPRCSFNLEDFSAK</sequence>
<protein>
    <submittedName>
        <fullName evidence="3">Uncharacterized protein LOC117150055</fullName>
    </submittedName>
</protein>
<organism evidence="2 3">
    <name type="scientific">Drosophila mauritiana</name>
    <name type="common">Fruit fly</name>
    <dbReference type="NCBI Taxonomy" id="7226"/>
    <lineage>
        <taxon>Eukaryota</taxon>
        <taxon>Metazoa</taxon>
        <taxon>Ecdysozoa</taxon>
        <taxon>Arthropoda</taxon>
        <taxon>Hexapoda</taxon>
        <taxon>Insecta</taxon>
        <taxon>Pterygota</taxon>
        <taxon>Neoptera</taxon>
        <taxon>Endopterygota</taxon>
        <taxon>Diptera</taxon>
        <taxon>Brachycera</taxon>
        <taxon>Muscomorpha</taxon>
        <taxon>Ephydroidea</taxon>
        <taxon>Drosophilidae</taxon>
        <taxon>Drosophila</taxon>
        <taxon>Sophophora</taxon>
    </lineage>
</organism>
<evidence type="ECO:0000313" key="2">
    <source>
        <dbReference type="Proteomes" id="UP000515162"/>
    </source>
</evidence>
<dbReference type="Proteomes" id="UP000515162">
    <property type="component" value="Unplaced"/>
</dbReference>
<keyword evidence="2" id="KW-1185">Reference proteome</keyword>
<reference evidence="3" key="1">
    <citation type="submission" date="2025-08" db="UniProtKB">
        <authorList>
            <consortium name="RefSeq"/>
        </authorList>
    </citation>
    <scope>IDENTIFICATION</scope>
    <source>
        <strain evidence="3">Mau12</strain>
        <tissue evidence="3">Whole Body</tissue>
    </source>
</reference>
<feature type="compositionally biased region" description="Basic and acidic residues" evidence="1">
    <location>
        <begin position="145"/>
        <end position="155"/>
    </location>
</feature>
<dbReference type="AlphaFoldDB" id="A0A6P8L4D6"/>
<accession>A0A6P8L4D6</accession>
<dbReference type="GeneID" id="117150055"/>